<evidence type="ECO:0000256" key="1">
    <source>
        <dbReference type="ARBA" id="ARBA00004123"/>
    </source>
</evidence>
<dbReference type="EMBL" id="CAJFCJ010000007">
    <property type="protein sequence ID" value="CAD5117621.1"/>
    <property type="molecule type" value="Genomic_DNA"/>
</dbReference>
<accession>A0A7I8VQN9</accession>
<reference evidence="5 6" key="1">
    <citation type="submission" date="2020-08" db="EMBL/GenBank/DDBJ databases">
        <authorList>
            <person name="Hejnol A."/>
        </authorList>
    </citation>
    <scope>NUCLEOTIDE SEQUENCE [LARGE SCALE GENOMIC DNA]</scope>
</reference>
<dbReference type="AlphaFoldDB" id="A0A7I8VQN9"/>
<keyword evidence="3" id="KW-0539">Nucleus</keyword>
<evidence type="ECO:0000256" key="3">
    <source>
        <dbReference type="ARBA" id="ARBA00023242"/>
    </source>
</evidence>
<dbReference type="InterPro" id="IPR036882">
    <property type="entry name" value="Alba-like_dom_sf"/>
</dbReference>
<protein>
    <submittedName>
        <fullName evidence="5">DgyrCDS6376</fullName>
    </submittedName>
</protein>
<dbReference type="Pfam" id="PF01918">
    <property type="entry name" value="Alba"/>
    <property type="match status" value="1"/>
</dbReference>
<dbReference type="Gene3D" id="3.40.630.30">
    <property type="match status" value="1"/>
</dbReference>
<dbReference type="GO" id="GO:0001682">
    <property type="term" value="P:tRNA 5'-leader removal"/>
    <property type="evidence" value="ECO:0007669"/>
    <property type="project" value="TreeGrafter"/>
</dbReference>
<dbReference type="PANTHER" id="PTHR13516">
    <property type="entry name" value="RIBONUCLEASE P SUBUNIT P25"/>
    <property type="match status" value="1"/>
</dbReference>
<comment type="caution">
    <text evidence="5">The sequence shown here is derived from an EMBL/GenBank/DDBJ whole genome shotgun (WGS) entry which is preliminary data.</text>
</comment>
<comment type="subcellular location">
    <subcellularLocation>
        <location evidence="1">Nucleus</location>
    </subcellularLocation>
</comment>
<dbReference type="PANTHER" id="PTHR13516:SF4">
    <property type="entry name" value="FI09323P"/>
    <property type="match status" value="1"/>
</dbReference>
<sequence length="344" mass="39289">MEHYEKGEVEVMEINEDPKMDDNTIKMRVNYGSKVGNLISFAQKKFNNNDINSIAWYGNDKSVSKAITCAEIIKRTYKNLQQDTRIGYKRVIEYWEPKEKELERLKVTKKIPRICILLTKGQNTKMSKTQPLPQGNILRVPGDENSSVQVRNMIESDSEFAAKMTVESFESKFEWAVGKRKVESLKKAEEDHHRKMSDIYHEIYVATVDGRLAGMLKLKFSNSVDVEMPICDYSRYIGCCGAIGLCCMGCVLSESSIPKGTAYIDHICVDGSFRGKGVGTVLLERADYEARLRGCYRIQLYVAQSNRAKNLYQRHGYRIIEDEDGCLITWCAVGIRVKLLIPFL</sequence>
<evidence type="ECO:0000259" key="4">
    <source>
        <dbReference type="PROSITE" id="PS51186"/>
    </source>
</evidence>
<dbReference type="InterPro" id="IPR000182">
    <property type="entry name" value="GNAT_dom"/>
</dbReference>
<dbReference type="CDD" id="cd04301">
    <property type="entry name" value="NAT_SF"/>
    <property type="match status" value="1"/>
</dbReference>
<evidence type="ECO:0000256" key="2">
    <source>
        <dbReference type="ARBA" id="ARBA00008018"/>
    </source>
</evidence>
<evidence type="ECO:0000313" key="5">
    <source>
        <dbReference type="EMBL" id="CAD5117621.1"/>
    </source>
</evidence>
<dbReference type="Proteomes" id="UP000549394">
    <property type="component" value="Unassembled WGS sequence"/>
</dbReference>
<dbReference type="GO" id="GO:0005634">
    <property type="term" value="C:nucleus"/>
    <property type="evidence" value="ECO:0007669"/>
    <property type="project" value="UniProtKB-SubCell"/>
</dbReference>
<dbReference type="InterPro" id="IPR051958">
    <property type="entry name" value="Alba-like_NAB"/>
</dbReference>
<keyword evidence="6" id="KW-1185">Reference proteome</keyword>
<dbReference type="PROSITE" id="PS51186">
    <property type="entry name" value="GNAT"/>
    <property type="match status" value="1"/>
</dbReference>
<dbReference type="InterPro" id="IPR016181">
    <property type="entry name" value="Acyl_CoA_acyltransferase"/>
</dbReference>
<feature type="domain" description="N-acetyltransferase" evidence="4">
    <location>
        <begin position="148"/>
        <end position="342"/>
    </location>
</feature>
<gene>
    <name evidence="5" type="ORF">DGYR_LOCUS6131</name>
</gene>
<dbReference type="GO" id="GO:0016747">
    <property type="term" value="F:acyltransferase activity, transferring groups other than amino-acyl groups"/>
    <property type="evidence" value="ECO:0007669"/>
    <property type="project" value="InterPro"/>
</dbReference>
<comment type="similarity">
    <text evidence="2">Belongs to the histone-like Alba family.</text>
</comment>
<name>A0A7I8VQN9_9ANNE</name>
<dbReference type="Gene3D" id="3.30.110.20">
    <property type="entry name" value="Alba-like domain"/>
    <property type="match status" value="1"/>
</dbReference>
<dbReference type="SUPFAM" id="SSF82704">
    <property type="entry name" value="AlbA-like"/>
    <property type="match status" value="1"/>
</dbReference>
<dbReference type="SUPFAM" id="SSF55729">
    <property type="entry name" value="Acyl-CoA N-acyltransferases (Nat)"/>
    <property type="match status" value="1"/>
</dbReference>
<dbReference type="GO" id="GO:0003723">
    <property type="term" value="F:RNA binding"/>
    <property type="evidence" value="ECO:0007669"/>
    <property type="project" value="TreeGrafter"/>
</dbReference>
<dbReference type="OrthoDB" id="6283299at2759"/>
<organism evidence="5 6">
    <name type="scientific">Dimorphilus gyrociliatus</name>
    <dbReference type="NCBI Taxonomy" id="2664684"/>
    <lineage>
        <taxon>Eukaryota</taxon>
        <taxon>Metazoa</taxon>
        <taxon>Spiralia</taxon>
        <taxon>Lophotrochozoa</taxon>
        <taxon>Annelida</taxon>
        <taxon>Polychaeta</taxon>
        <taxon>Polychaeta incertae sedis</taxon>
        <taxon>Dinophilidae</taxon>
        <taxon>Dimorphilus</taxon>
    </lineage>
</organism>
<dbReference type="InterPro" id="IPR002775">
    <property type="entry name" value="DNA/RNA-bd_Alba-like"/>
</dbReference>
<proteinExistence type="inferred from homology"/>
<dbReference type="GO" id="GO:0000172">
    <property type="term" value="C:ribonuclease MRP complex"/>
    <property type="evidence" value="ECO:0007669"/>
    <property type="project" value="TreeGrafter"/>
</dbReference>
<evidence type="ECO:0000313" key="6">
    <source>
        <dbReference type="Proteomes" id="UP000549394"/>
    </source>
</evidence>
<dbReference type="Pfam" id="PF00583">
    <property type="entry name" value="Acetyltransf_1"/>
    <property type="match status" value="1"/>
</dbReference>